<evidence type="ECO:0000313" key="4">
    <source>
        <dbReference type="EMBL" id="ATY64143.1"/>
    </source>
</evidence>
<proteinExistence type="predicted"/>
<protein>
    <submittedName>
        <fullName evidence="4">Ankyrin repeat-containing domain</fullName>
    </submittedName>
</protein>
<keyword evidence="1" id="KW-0677">Repeat</keyword>
<evidence type="ECO:0000313" key="5">
    <source>
        <dbReference type="Proteomes" id="UP000323067"/>
    </source>
</evidence>
<dbReference type="AlphaFoldDB" id="A0A2H4SM16"/>
<feature type="repeat" description="ANK" evidence="3">
    <location>
        <begin position="109"/>
        <end position="141"/>
    </location>
</feature>
<name>A0A2H4SM16_CORMI</name>
<dbReference type="PROSITE" id="PS50088">
    <property type="entry name" value="ANK_REPEAT"/>
    <property type="match status" value="1"/>
</dbReference>
<accession>A0A2H4SM16</accession>
<dbReference type="PANTHER" id="PTHR24198">
    <property type="entry name" value="ANKYRIN REPEAT AND PROTEIN KINASE DOMAIN-CONTAINING PROTEIN"/>
    <property type="match status" value="1"/>
</dbReference>
<dbReference type="Pfam" id="PF12796">
    <property type="entry name" value="Ank_2"/>
    <property type="match status" value="1"/>
</dbReference>
<evidence type="ECO:0000256" key="1">
    <source>
        <dbReference type="ARBA" id="ARBA00022737"/>
    </source>
</evidence>
<dbReference type="PANTHER" id="PTHR24198:SF165">
    <property type="entry name" value="ANKYRIN REPEAT-CONTAINING PROTEIN-RELATED"/>
    <property type="match status" value="1"/>
</dbReference>
<dbReference type="OrthoDB" id="4772757at2759"/>
<sequence>MSDEFIIVHEHMPHGHSPDNDLPTYTLQDAQTDTLEDRIAATPSLALPILDAAHICSPADQSGPPSAAAALLARDLCAAFHAAVRDNQDDVVAQFVARGYVSPDTPDAHGETPLLTAARRGHVGTVRALLALGARVDAYGQSPRVLYESGTGGRAATRFQRTPLQCAAEEGHLAVVRVLVEEAGADDRLVAPDGALALRLAAAAGHRDIVAYLPARRGGGWRRWKTSHAKQVRRARRAAHSIGVFLYYALVAPVKLLVWHVPRWAWENRVRAADWMVRRAKALPAALRRVPGCAWRAAKAVPAGCRAVARATGTLVRGVPKVLLVLLGWMQSGCVRLCGAAAHGAAKVASVAHTALCAAVSLCRRITLGDVWRGVVVAARALFVDVPRAAARWAADAGRVAYESLAILLGTLGKCVYYGVVGLGWVLVYVPKRLWEIAAAMGRSVANTFDEVMVHVNPKRI</sequence>
<evidence type="ECO:0000256" key="3">
    <source>
        <dbReference type="PROSITE-ProRule" id="PRU00023"/>
    </source>
</evidence>
<dbReference type="PROSITE" id="PS50297">
    <property type="entry name" value="ANK_REP_REGION"/>
    <property type="match status" value="1"/>
</dbReference>
<dbReference type="SUPFAM" id="SSF48403">
    <property type="entry name" value="Ankyrin repeat"/>
    <property type="match status" value="1"/>
</dbReference>
<dbReference type="InterPro" id="IPR002110">
    <property type="entry name" value="Ankyrin_rpt"/>
</dbReference>
<gene>
    <name evidence="4" type="ORF">A9K55_004224</name>
</gene>
<dbReference type="EMBL" id="CP023325">
    <property type="protein sequence ID" value="ATY64143.1"/>
    <property type="molecule type" value="Genomic_DNA"/>
</dbReference>
<reference evidence="4 5" key="1">
    <citation type="journal article" date="2017" name="BMC Genomics">
        <title>Chromosome level assembly and secondary metabolite potential of the parasitic fungus Cordyceps militaris.</title>
        <authorList>
            <person name="Kramer G.J."/>
            <person name="Nodwell J.R."/>
        </authorList>
    </citation>
    <scope>NUCLEOTIDE SEQUENCE [LARGE SCALE GENOMIC DNA]</scope>
    <source>
        <strain evidence="4 5">ATCC 34164</strain>
    </source>
</reference>
<dbReference type="VEuPathDB" id="FungiDB:A9K55_004224"/>
<keyword evidence="2 3" id="KW-0040">ANK repeat</keyword>
<dbReference type="Gene3D" id="1.25.40.20">
    <property type="entry name" value="Ankyrin repeat-containing domain"/>
    <property type="match status" value="2"/>
</dbReference>
<organism evidence="4 5">
    <name type="scientific">Cordyceps militaris</name>
    <name type="common">Caterpillar fungus</name>
    <name type="synonym">Clavaria militaris</name>
    <dbReference type="NCBI Taxonomy" id="73501"/>
    <lineage>
        <taxon>Eukaryota</taxon>
        <taxon>Fungi</taxon>
        <taxon>Dikarya</taxon>
        <taxon>Ascomycota</taxon>
        <taxon>Pezizomycotina</taxon>
        <taxon>Sordariomycetes</taxon>
        <taxon>Hypocreomycetidae</taxon>
        <taxon>Hypocreales</taxon>
        <taxon>Cordycipitaceae</taxon>
        <taxon>Cordyceps</taxon>
    </lineage>
</organism>
<dbReference type="InterPro" id="IPR036770">
    <property type="entry name" value="Ankyrin_rpt-contain_sf"/>
</dbReference>
<evidence type="ECO:0000256" key="2">
    <source>
        <dbReference type="ARBA" id="ARBA00023043"/>
    </source>
</evidence>
<dbReference type="Proteomes" id="UP000323067">
    <property type="component" value="Chromosome v"/>
</dbReference>
<dbReference type="SMART" id="SM00248">
    <property type="entry name" value="ANK"/>
    <property type="match status" value="3"/>
</dbReference>